<name>A0ABZ2D4L6_9SPHN</name>
<comment type="caution">
    <text evidence="9">Lacks conserved residue(s) required for the propagation of feature annotation.</text>
</comment>
<protein>
    <recommendedName>
        <fullName evidence="9">K(+)-insensitive pyrophosphate-energized proton pump</fullName>
        <ecNumber evidence="9">7.1.3.1</ecNumber>
    </recommendedName>
    <alternativeName>
        <fullName evidence="9">Membrane-bound proton-translocating pyrophosphatase</fullName>
    </alternativeName>
    <alternativeName>
        <fullName evidence="9">Pyrophosphate-energized inorganic pyrophosphatase</fullName>
        <shortName evidence="9">H(+)-PPase</shortName>
    </alternativeName>
</protein>
<dbReference type="PIRSF" id="PIRSF001265">
    <property type="entry name" value="H+-PPase"/>
    <property type="match status" value="1"/>
</dbReference>
<feature type="transmembrane region" description="Helical" evidence="9">
    <location>
        <begin position="6"/>
        <end position="26"/>
    </location>
</feature>
<evidence type="ECO:0000256" key="1">
    <source>
        <dbReference type="ARBA" id="ARBA00004127"/>
    </source>
</evidence>
<feature type="transmembrane region" description="Helical" evidence="9">
    <location>
        <begin position="294"/>
        <end position="318"/>
    </location>
</feature>
<keyword evidence="4 9" id="KW-0460">Magnesium</keyword>
<evidence type="ECO:0000313" key="11">
    <source>
        <dbReference type="Proteomes" id="UP001335183"/>
    </source>
</evidence>
<feature type="transmembrane region" description="Helical" evidence="9">
    <location>
        <begin position="611"/>
        <end position="634"/>
    </location>
</feature>
<dbReference type="Proteomes" id="UP001335183">
    <property type="component" value="Chromosome"/>
</dbReference>
<organism evidence="10 11">
    <name type="scientific">Pelagerythrobacter marensis</name>
    <dbReference type="NCBI Taxonomy" id="543877"/>
    <lineage>
        <taxon>Bacteria</taxon>
        <taxon>Pseudomonadati</taxon>
        <taxon>Pseudomonadota</taxon>
        <taxon>Alphaproteobacteria</taxon>
        <taxon>Sphingomonadales</taxon>
        <taxon>Erythrobacteraceae</taxon>
        <taxon>Pelagerythrobacter</taxon>
    </lineage>
</organism>
<evidence type="ECO:0000256" key="6">
    <source>
        <dbReference type="ARBA" id="ARBA00022989"/>
    </source>
</evidence>
<evidence type="ECO:0000256" key="7">
    <source>
        <dbReference type="ARBA" id="ARBA00023065"/>
    </source>
</evidence>
<comment type="function">
    <text evidence="9">Proton pump that utilizes the energy of pyrophosphate hydrolysis as the driving force for proton movement across the membrane. Generates a proton motive force.</text>
</comment>
<comment type="subcellular location">
    <subcellularLocation>
        <location evidence="9">Cell membrane</location>
        <topology evidence="9">Multi-pass membrane protein</topology>
    </subcellularLocation>
    <subcellularLocation>
        <location evidence="1">Endomembrane system</location>
        <topology evidence="1">Multi-pass membrane protein</topology>
    </subcellularLocation>
</comment>
<keyword evidence="11" id="KW-1185">Reference proteome</keyword>
<dbReference type="NCBIfam" id="NF001951">
    <property type="entry name" value="PRK00733.1-2"/>
    <property type="match status" value="1"/>
</dbReference>
<gene>
    <name evidence="9" type="primary">hppA</name>
    <name evidence="10" type="ORF">V5F89_13605</name>
</gene>
<feature type="transmembrane region" description="Helical" evidence="9">
    <location>
        <begin position="119"/>
        <end position="147"/>
    </location>
</feature>
<feature type="site" description="Determinant of potassium independence" evidence="9">
    <location>
        <position position="472"/>
    </location>
</feature>
<keyword evidence="8 9" id="KW-0472">Membrane</keyword>
<keyword evidence="2 9" id="KW-0813">Transport</keyword>
<feature type="transmembrane region" description="Helical" evidence="9">
    <location>
        <begin position="338"/>
        <end position="362"/>
    </location>
</feature>
<evidence type="ECO:0000256" key="9">
    <source>
        <dbReference type="HAMAP-Rule" id="MF_01129"/>
    </source>
</evidence>
<dbReference type="PANTHER" id="PTHR31998">
    <property type="entry name" value="K(+)-INSENSITIVE PYROPHOSPHATE-ENERGIZED PROTON PUMP"/>
    <property type="match status" value="1"/>
</dbReference>
<sequence>MNLVTIAIALGLLAVIYGIVTSRQVLGANAGSAKMQEIAGAIQEGARAYLNRQYTTIAFVGIAVAAIVWYFLGPISAIGFVLGAILSGVAGFIGMNISVRANVRTAAAAQTGLQQGLTLAFRAGAITGMLVAGLALLAIAVFFYILIGPMALAPNGREVIDALVALAFGASLISIFARLGGGIFTKAADVGADLVGKVEAGIPEDDPRNPAVIADNVGDNVGDCAGMAADLFETYVVTVGATMVLTALLLTTVGELLLPLMALPLLIGGACIVTSIIGTYFVRLGGGTNVMGAMYKGFLVTAVLSIPAIWFVTSYALGGDMNSVINPGTDMVPFNGMDLFWCSMVGLAITGLIIWITEYYTGTNYRPVRSIAKSSETGHGTNVIQGLAISLEATALPTLVIVAGIVIAYQIAGLMGIAYGATAMLALAGMVVALDAYGPVTDNAGGIAEMAGMDDSVREKTDALDAVGNTTKAVTKGYAIGSAGLAALVLFAAYTTDLREFFPDATVDFSLENPYVIVGLLLGALLPYLFGAMGMTAVGRAAGDVVKDVREQFAADPGIMAGTSRPDYARTVDLVTKAAIKEMIVPSLLPVLAPIVVYFAITLIAGQDNGFAALGALLLGVIVGGLFVAISMTAGGGAWDNAKKYIEDGNHGGKGSEAHKAAVTGDTVGDPYKDTAGPAVNPMIKITNIVALLLLAALAAA</sequence>
<proteinExistence type="inferred from homology"/>
<evidence type="ECO:0000256" key="2">
    <source>
        <dbReference type="ARBA" id="ARBA00022448"/>
    </source>
</evidence>
<comment type="subunit">
    <text evidence="9">Homodimer.</text>
</comment>
<feature type="transmembrane region" description="Helical" evidence="9">
    <location>
        <begin position="260"/>
        <end position="282"/>
    </location>
</feature>
<comment type="similarity">
    <text evidence="9">Belongs to the H(+)-translocating pyrophosphatase (TC 3.A.10) family. K(+)-insensitive subfamily.</text>
</comment>
<reference evidence="10 11" key="1">
    <citation type="submission" date="2024-02" db="EMBL/GenBank/DDBJ databases">
        <title>The whole genome sequence of five bacterial samples isolated from Abu Dhabi Sabkha-shore region.</title>
        <authorList>
            <person name="Sudalaimuthuasari N."/>
            <person name="Sarfraz B."/>
            <person name="Tuyisabe J.D."/>
            <person name="Mugisha Ntwali L.D.M."/>
            <person name="Ali A.I.A.A."/>
            <person name="Almansoori S.Z.A."/>
            <person name="Alajami H.S.A."/>
            <person name="Almeqbaali A.A.S."/>
            <person name="Kundu B."/>
            <person name="Saeed E.E."/>
            <person name="Sukumarinath V."/>
            <person name="Mishra A.K."/>
            <person name="Hazzouri K.M."/>
            <person name="Almaskari R."/>
            <person name="Sharma A.K."/>
            <person name="Amiri K.M.A."/>
        </authorList>
    </citation>
    <scope>NUCLEOTIDE SEQUENCE [LARGE SCALE GENOMIC DNA]</scope>
    <source>
        <strain evidence="11">kcgeb_sd</strain>
    </source>
</reference>
<dbReference type="RefSeq" id="WP_338446168.1">
    <property type="nucleotide sequence ID" value="NZ_CP144918.1"/>
</dbReference>
<feature type="transmembrane region" description="Helical" evidence="9">
    <location>
        <begin position="584"/>
        <end position="605"/>
    </location>
</feature>
<feature type="transmembrane region" description="Helical" evidence="9">
    <location>
        <begin position="417"/>
        <end position="437"/>
    </location>
</feature>
<keyword evidence="7 9" id="KW-0406">Ion transport</keyword>
<feature type="transmembrane region" description="Helical" evidence="9">
    <location>
        <begin position="54"/>
        <end position="72"/>
    </location>
</feature>
<feature type="transmembrane region" description="Helical" evidence="9">
    <location>
        <begin position="78"/>
        <end position="99"/>
    </location>
</feature>
<accession>A0ABZ2D4L6</accession>
<evidence type="ECO:0000256" key="5">
    <source>
        <dbReference type="ARBA" id="ARBA00022967"/>
    </source>
</evidence>
<dbReference type="Pfam" id="PF03030">
    <property type="entry name" value="H_PPase"/>
    <property type="match status" value="1"/>
</dbReference>
<evidence type="ECO:0000256" key="4">
    <source>
        <dbReference type="ARBA" id="ARBA00022842"/>
    </source>
</evidence>
<dbReference type="HAMAP" id="MF_01129">
    <property type="entry name" value="PPase_energized_pump"/>
    <property type="match status" value="1"/>
</dbReference>
<evidence type="ECO:0000256" key="3">
    <source>
        <dbReference type="ARBA" id="ARBA00022692"/>
    </source>
</evidence>
<evidence type="ECO:0000313" key="10">
    <source>
        <dbReference type="EMBL" id="WWA47277.1"/>
    </source>
</evidence>
<keyword evidence="5 9" id="KW-1278">Translocase</keyword>
<dbReference type="InterPro" id="IPR004131">
    <property type="entry name" value="PPase-energised_H-pump"/>
</dbReference>
<dbReference type="EC" id="7.1.3.1" evidence="9"/>
<evidence type="ECO:0000256" key="8">
    <source>
        <dbReference type="ARBA" id="ARBA00023136"/>
    </source>
</evidence>
<keyword evidence="6 9" id="KW-1133">Transmembrane helix</keyword>
<feature type="transmembrane region" description="Helical" evidence="9">
    <location>
        <begin position="235"/>
        <end position="254"/>
    </location>
</feature>
<keyword evidence="3 9" id="KW-0812">Transmembrane</keyword>
<keyword evidence="9" id="KW-0375">Hydrogen ion transport</keyword>
<keyword evidence="10" id="KW-0378">Hydrolase</keyword>
<keyword evidence="9" id="KW-1003">Cell membrane</keyword>
<feature type="transmembrane region" description="Helical" evidence="9">
    <location>
        <begin position="477"/>
        <end position="495"/>
    </location>
</feature>
<dbReference type="EMBL" id="CP144918">
    <property type="protein sequence ID" value="WWA47277.1"/>
    <property type="molecule type" value="Genomic_DNA"/>
</dbReference>
<dbReference type="GO" id="GO:0004427">
    <property type="term" value="F:inorganic diphosphate phosphatase activity"/>
    <property type="evidence" value="ECO:0007669"/>
    <property type="project" value="UniProtKB-EC"/>
</dbReference>
<dbReference type="NCBIfam" id="TIGR01104">
    <property type="entry name" value="V_PPase"/>
    <property type="match status" value="1"/>
</dbReference>
<feature type="transmembrane region" description="Helical" evidence="9">
    <location>
        <begin position="159"/>
        <end position="177"/>
    </location>
</feature>
<feature type="transmembrane region" description="Helical" evidence="9">
    <location>
        <begin position="515"/>
        <end position="538"/>
    </location>
</feature>
<comment type="cofactor">
    <cofactor evidence="9">
        <name>Mg(2+)</name>
        <dbReference type="ChEBI" id="CHEBI:18420"/>
    </cofactor>
</comment>
<comment type="catalytic activity">
    <reaction evidence="9">
        <text>diphosphate + H2O + H(+)(in) = 2 phosphate + 2 H(+)(out)</text>
        <dbReference type="Rhea" id="RHEA:13973"/>
        <dbReference type="ChEBI" id="CHEBI:15377"/>
        <dbReference type="ChEBI" id="CHEBI:15378"/>
        <dbReference type="ChEBI" id="CHEBI:33019"/>
        <dbReference type="ChEBI" id="CHEBI:43474"/>
        <dbReference type="EC" id="7.1.3.1"/>
    </reaction>
</comment>
<dbReference type="NCBIfam" id="NF001960">
    <property type="entry name" value="PRK00733.3-5"/>
    <property type="match status" value="1"/>
</dbReference>
<feature type="transmembrane region" description="Helical" evidence="9">
    <location>
        <begin position="383"/>
        <end position="411"/>
    </location>
</feature>